<reference evidence="2 4" key="3">
    <citation type="journal article" date="2002" name="Genome Biol.">
        <title>Annotation of the Drosophila melanogaster euchromatic genome: a systematic review.</title>
        <authorList>
            <person name="Misra S."/>
            <person name="Crosby M.A."/>
            <person name="Mungall C.J."/>
            <person name="Matthews B.B."/>
            <person name="Campbell K.S."/>
            <person name="Hradecky P."/>
            <person name="Huang Y."/>
            <person name="Kaminker J.S."/>
            <person name="Millburn G.H."/>
            <person name="Prochnik S.E."/>
            <person name="Smith C.D."/>
            <person name="Tupy J.L."/>
            <person name="Whitfied E.J."/>
            <person name="Bayraktaroglu L."/>
            <person name="Berman B.P."/>
            <person name="Bettencourt B.R."/>
            <person name="Celniker S.E."/>
            <person name="de Grey A.D."/>
            <person name="Drysdale R.A."/>
            <person name="Harris N.L."/>
            <person name="Richter J."/>
            <person name="Russo S."/>
            <person name="Schroeder A.J."/>
            <person name="Shu S.Q."/>
            <person name="Stapleton M."/>
            <person name="Yamada C."/>
            <person name="Ashburner M."/>
            <person name="Gelbart W.M."/>
            <person name="Rubin G.M."/>
            <person name="Lewis S.E."/>
        </authorList>
    </citation>
    <scope>GENOME REANNOTATION</scope>
    <source>
        <strain evidence="4">Berkeley</strain>
    </source>
</reference>
<dbReference type="PaxDb" id="7227-FBpp0301588"/>
<keyword evidence="4" id="KW-1185">Reference proteome</keyword>
<evidence type="ECO:0000256" key="1">
    <source>
        <dbReference type="SAM" id="SignalP"/>
    </source>
</evidence>
<organism evidence="2 4">
    <name type="scientific">Drosophila melanogaster</name>
    <name type="common">Fruit fly</name>
    <dbReference type="NCBI Taxonomy" id="7227"/>
    <lineage>
        <taxon>Eukaryota</taxon>
        <taxon>Metazoa</taxon>
        <taxon>Ecdysozoa</taxon>
        <taxon>Arthropoda</taxon>
        <taxon>Hexapoda</taxon>
        <taxon>Insecta</taxon>
        <taxon>Pterygota</taxon>
        <taxon>Neoptera</taxon>
        <taxon>Endopterygota</taxon>
        <taxon>Diptera</taxon>
        <taxon>Brachycera</taxon>
        <taxon>Muscomorpha</taxon>
        <taxon>Ephydroidea</taxon>
        <taxon>Drosophilidae</taxon>
        <taxon>Drosophila</taxon>
        <taxon>Sophophora</taxon>
    </lineage>
</organism>
<dbReference type="AlphaFoldDB" id="A0A0B4JDE5"/>
<reference evidence="2 4" key="4">
    <citation type="journal article" date="2002" name="Genome Biol.">
        <title>The transposable elements of the Drosophila melanogaster euchromatin: a genomics perspective.</title>
        <authorList>
            <person name="Kaminker J.S."/>
            <person name="Bergman C.M."/>
            <person name="Kronmiller B."/>
            <person name="Carlson J."/>
            <person name="Svirskas R."/>
            <person name="Patel S."/>
            <person name="Frise E."/>
            <person name="Wheeler D.A."/>
            <person name="Lewis S.E."/>
            <person name="Rubin G.M."/>
            <person name="Ashburner M."/>
            <person name="Celniker S.E."/>
        </authorList>
    </citation>
    <scope>NUCLEOTIDE SEQUENCE [LARGE SCALE GENOMIC DNA]</scope>
    <source>
        <strain evidence="4">Berkeley</strain>
    </source>
</reference>
<dbReference type="FlyBase" id="FBgn0262144">
    <property type="gene designation" value="CG42870"/>
</dbReference>
<reference evidence="2 4" key="1">
    <citation type="journal article" date="2000" name="Science">
        <title>The genome sequence of Drosophila melanogaster.</title>
        <authorList>
            <person name="Adams M.D."/>
            <person name="Celniker S.E."/>
            <person name="Holt R.A."/>
            <person name="Evans C.A."/>
            <person name="Gocayne J.D."/>
            <person name="Amanatides P.G."/>
            <person name="Scherer S.E."/>
            <person name="Li P.W."/>
            <person name="Hoskins R.A."/>
            <person name="Galle R.F."/>
            <person name="George R.A."/>
            <person name="Lewis S.E."/>
            <person name="Richards S."/>
            <person name="Ashburner M."/>
            <person name="Henderson S.N."/>
            <person name="Sutton G.G."/>
            <person name="Wortman J.R."/>
            <person name="Yandell M.D."/>
            <person name="Zhang Q."/>
            <person name="Chen L.X."/>
            <person name="Brandon R.C."/>
            <person name="Rogers Y.H."/>
            <person name="Blazej R.G."/>
            <person name="Champe M."/>
            <person name="Pfeiffer B.D."/>
            <person name="Wan K.H."/>
            <person name="Doyle C."/>
            <person name="Baxter E.G."/>
            <person name="Helt G."/>
            <person name="Nelson C.R."/>
            <person name="Gabor G.L."/>
            <person name="Abril J.F."/>
            <person name="Agbayani A."/>
            <person name="An H.J."/>
            <person name="Andrews-Pfannkoch C."/>
            <person name="Baldwin D."/>
            <person name="Ballew R.M."/>
            <person name="Basu A."/>
            <person name="Baxendale J."/>
            <person name="Bayraktaroglu L."/>
            <person name="Beasley E.M."/>
            <person name="Beeson K.Y."/>
            <person name="Benos P.V."/>
            <person name="Berman B.P."/>
            <person name="Bhandari D."/>
            <person name="Bolshakov S."/>
            <person name="Borkova D."/>
            <person name="Botchan M.R."/>
            <person name="Bouck J."/>
            <person name="Brokstein P."/>
            <person name="Brottier P."/>
            <person name="Burtis K.C."/>
            <person name="Busam D.A."/>
            <person name="Butler H."/>
            <person name="Cadieu E."/>
            <person name="Center A."/>
            <person name="Chandra I."/>
            <person name="Cherry J.M."/>
            <person name="Cawley S."/>
            <person name="Dahlke C."/>
            <person name="Davenport L.B."/>
            <person name="Davies P."/>
            <person name="de Pablos B."/>
            <person name="Delcher A."/>
            <person name="Deng Z."/>
            <person name="Mays A.D."/>
            <person name="Dew I."/>
            <person name="Dietz S.M."/>
            <person name="Dodson K."/>
            <person name="Doup L.E."/>
            <person name="Downes M."/>
            <person name="Dugan-Rocha S."/>
            <person name="Dunkov B.C."/>
            <person name="Dunn P."/>
            <person name="Durbin K.J."/>
            <person name="Evangelista C.C."/>
            <person name="Ferraz C."/>
            <person name="Ferriera S."/>
            <person name="Fleischmann W."/>
            <person name="Fosler C."/>
            <person name="Gabrielian A.E."/>
            <person name="Garg N.S."/>
            <person name="Gelbart W.M."/>
            <person name="Glasser K."/>
            <person name="Glodek A."/>
            <person name="Gong F."/>
            <person name="Gorrell J.H."/>
            <person name="Gu Z."/>
            <person name="Guan P."/>
            <person name="Harris M."/>
            <person name="Harris N.L."/>
            <person name="Harvey D."/>
            <person name="Heiman T.J."/>
            <person name="Hernandez J.R."/>
            <person name="Houck J."/>
            <person name="Hostin D."/>
            <person name="Houston K.A."/>
            <person name="Howland T.J."/>
            <person name="Wei M.H."/>
            <person name="Ibegwam C."/>
            <person name="Jalali M."/>
            <person name="Kalush F."/>
            <person name="Karpen G.H."/>
            <person name="Ke Z."/>
            <person name="Kennison J.A."/>
            <person name="Ketchum K.A."/>
            <person name="Kimmel B.E."/>
            <person name="Kodira C.D."/>
            <person name="Kraft C."/>
            <person name="Kravitz S."/>
            <person name="Kulp D."/>
            <person name="Lai Z."/>
            <person name="Lasko P."/>
            <person name="Lei Y."/>
            <person name="Levitsky A.A."/>
            <person name="Li J."/>
            <person name="Li Z."/>
            <person name="Liang Y."/>
            <person name="Lin X."/>
            <person name="Liu X."/>
            <person name="Mattei B."/>
            <person name="McIntosh T.C."/>
            <person name="McLeod M.P."/>
            <person name="McPherson D."/>
            <person name="Merkulov G."/>
            <person name="Milshina N.V."/>
            <person name="Mobarry C."/>
            <person name="Morris J."/>
            <person name="Moshrefi A."/>
            <person name="Mount S.M."/>
            <person name="Moy M."/>
            <person name="Murphy B."/>
            <person name="Murphy L."/>
            <person name="Muzny D.M."/>
            <person name="Nelson D.L."/>
            <person name="Nelson D.R."/>
            <person name="Nelson K.A."/>
            <person name="Nixon K."/>
            <person name="Nusskern D.R."/>
            <person name="Pacleb J.M."/>
            <person name="Palazzolo M."/>
            <person name="Pittman G.S."/>
            <person name="Pan S."/>
            <person name="Pollard J."/>
            <person name="Puri V."/>
            <person name="Reese M.G."/>
            <person name="Reinert K."/>
            <person name="Remington K."/>
            <person name="Saunders R.D."/>
            <person name="Scheeler F."/>
            <person name="Shen H."/>
            <person name="Shue B.C."/>
            <person name="Siden-Kiamos I."/>
            <person name="Simpson M."/>
            <person name="Skupski M.P."/>
            <person name="Smith T."/>
            <person name="Spier E."/>
            <person name="Spradling A.C."/>
            <person name="Stapleton M."/>
            <person name="Strong R."/>
            <person name="Sun E."/>
            <person name="Svirskas R."/>
            <person name="Tector C."/>
            <person name="Turner R."/>
            <person name="Venter E."/>
            <person name="Wang A.H."/>
            <person name="Wang X."/>
            <person name="Wang Z.Y."/>
            <person name="Wassarman D.A."/>
            <person name="Weinstock G.M."/>
            <person name="Weissenbach J."/>
            <person name="Williams S.M."/>
            <person name="WoodageT"/>
            <person name="Worley K.C."/>
            <person name="Wu D."/>
            <person name="Yang S."/>
            <person name="Yao Q.A."/>
            <person name="Ye J."/>
            <person name="Yeh R.F."/>
            <person name="Zaveri J.S."/>
            <person name="Zhan M."/>
            <person name="Zhang G."/>
            <person name="Zhao Q."/>
            <person name="Zheng L."/>
            <person name="Zheng X.H."/>
            <person name="Zhong F.N."/>
            <person name="Zhong W."/>
            <person name="Zhou X."/>
            <person name="Zhu S."/>
            <person name="Zhu X."/>
            <person name="Smith H.O."/>
            <person name="Gibbs R.A."/>
            <person name="Myers E.W."/>
            <person name="Rubin G.M."/>
            <person name="Venter J.C."/>
        </authorList>
    </citation>
    <scope>NUCLEOTIDE SEQUENCE [LARGE SCALE GENOMIC DNA]</scope>
    <source>
        <strain evidence="4">Berkeley</strain>
    </source>
</reference>
<dbReference type="EMBL" id="AE014297">
    <property type="protein sequence ID" value="ADV37356.2"/>
    <property type="molecule type" value="Genomic_DNA"/>
</dbReference>
<dbReference type="VEuPathDB" id="VectorBase:FBgn0262144"/>
<keyword evidence="1" id="KW-0732">Signal</keyword>
<evidence type="ECO:0000313" key="2">
    <source>
        <dbReference type="EMBL" id="ADV37356.2"/>
    </source>
</evidence>
<dbReference type="ExpressionAtlas" id="A0A0B4JDE5">
    <property type="expression patterns" value="baseline"/>
</dbReference>
<dbReference type="InParanoid" id="A0A0B4JDE5"/>
<reference evidence="2 4" key="11">
    <citation type="journal article" date="2015" name="Genome Res.">
        <title>The Release 6 reference sequence of the Drosophila melanogaster genome.</title>
        <authorList>
            <person name="Hoskins R.A."/>
            <person name="Carlson J.W."/>
            <person name="Wan K.H."/>
            <person name="Park S."/>
            <person name="Mendez I."/>
            <person name="Galle S.E."/>
            <person name="Booth B.W."/>
            <person name="Pfeiffer B.D."/>
            <person name="George R.A."/>
            <person name="Svirskas R."/>
            <person name="Krzywinski M."/>
            <person name="Schein J."/>
            <person name="Accardo M.C."/>
            <person name="Damia E."/>
            <person name="Messina G."/>
            <person name="Mendez-Lago M."/>
            <person name="de Pablos B."/>
            <person name="Demakova O.V."/>
            <person name="Andreyeva E.N."/>
            <person name="Boldyreva L.V."/>
            <person name="Marra M."/>
            <person name="Carvalho A.B."/>
            <person name="Dimitri P."/>
            <person name="Villasante A."/>
            <person name="Zhimulev I.F."/>
            <person name="Rubin G.M."/>
            <person name="Karpen G.H."/>
            <person name="Celniker S.E."/>
        </authorList>
    </citation>
    <scope>NUCLEOTIDE SEQUENCE [LARGE SCALE GENOMIC DNA]</scope>
    <source>
        <strain evidence="4">Berkeley</strain>
    </source>
</reference>
<evidence type="ECO:0000313" key="3">
    <source>
        <dbReference type="FlyBase" id="FBgn0262144"/>
    </source>
</evidence>
<dbReference type="OMA" id="KRIYRCI"/>
<evidence type="ECO:0000313" key="4">
    <source>
        <dbReference type="Proteomes" id="UP000000803"/>
    </source>
</evidence>
<feature type="signal peptide" evidence="1">
    <location>
        <begin position="1"/>
        <end position="20"/>
    </location>
</feature>
<proteinExistence type="predicted"/>
<reference evidence="2 4" key="7">
    <citation type="journal article" date="2007" name="Science">
        <title>The Release 5.1 annotation of Drosophila melanogaster heterochromatin.</title>
        <authorList>
            <person name="Smith C.D."/>
            <person name="Shu S."/>
            <person name="Mungall C.J."/>
            <person name="Karpen G.H."/>
        </authorList>
    </citation>
    <scope>NUCLEOTIDE SEQUENCE [LARGE SCALE GENOMIC DNA]</scope>
    <source>
        <strain evidence="4">Berkeley</strain>
    </source>
</reference>
<dbReference type="OrthoDB" id="7821746at2759"/>
<reference evidence="2 4" key="5">
    <citation type="journal article" date="2002" name="Genome Biol.">
        <title>Heterochromatic sequences in a Drosophila whole-genome shotgun assembly.</title>
        <authorList>
            <person name="Hoskins R.A."/>
            <person name="Smith C.D."/>
            <person name="Carlson J.W."/>
            <person name="Carvalho A.B."/>
            <person name="Halpern A."/>
            <person name="Kaminker J.S."/>
            <person name="Kennedy C."/>
            <person name="Mungall C.J."/>
            <person name="Sullivan B.A."/>
            <person name="Sutton G.G."/>
            <person name="Yasuhara J.C."/>
            <person name="Wakimoto B.T."/>
            <person name="Myers E.W."/>
            <person name="Celniker S.E."/>
            <person name="Rubin G.M."/>
            <person name="Karpen G.H."/>
        </authorList>
    </citation>
    <scope>NUCLEOTIDE SEQUENCE [LARGE SCALE GENOMIC DNA]</scope>
    <source>
        <strain evidence="4">Berkeley</strain>
    </source>
</reference>
<reference evidence="2 4" key="2">
    <citation type="journal article" date="2002" name="Genome Biol.">
        <title>Finishing a whole-genome shotgun: release 3 of the Drosophila melanogaster euchromatic genome sequence.</title>
        <authorList>
            <person name="Celniker S.E."/>
            <person name="Wheeler D.A."/>
            <person name="Kronmiller B."/>
            <person name="Carlson J.W."/>
            <person name="Halpern A."/>
            <person name="Patel S."/>
            <person name="Adams M."/>
            <person name="Champe M."/>
            <person name="Dugan S.P."/>
            <person name="Frise E."/>
            <person name="Hodgson A."/>
            <person name="George R.A."/>
            <person name="Hoskins R.A."/>
            <person name="Laverty T."/>
            <person name="Muzny D.M."/>
            <person name="Nelson C.R."/>
            <person name="Pacleb J.M."/>
            <person name="Park S."/>
            <person name="Pfeiffer B.D."/>
            <person name="Richards S."/>
            <person name="Sodergren E.J."/>
            <person name="Svirskas R."/>
            <person name="Tabor P.E."/>
            <person name="Wan K."/>
            <person name="Stapleton M."/>
            <person name="Sutton G.G."/>
            <person name="Venter C."/>
            <person name="Weinstock G."/>
            <person name="Scherer S.E."/>
            <person name="Myers E.W."/>
            <person name="Gibbs R.A."/>
            <person name="Rubin G.M."/>
        </authorList>
    </citation>
    <scope>NUCLEOTIDE SEQUENCE [LARGE SCALE GENOMIC DNA]</scope>
    <source>
        <strain evidence="4">Berkeley</strain>
    </source>
</reference>
<dbReference type="GeneID" id="10178911"/>
<dbReference type="Proteomes" id="UP000000803">
    <property type="component" value="Chromosome 3R"/>
</dbReference>
<dbReference type="AGR" id="FB:FBgn0262144"/>
<protein>
    <submittedName>
        <fullName evidence="2">Uncharacterized protein</fullName>
    </submittedName>
</protein>
<feature type="chain" id="PRO_5002092696" evidence="1">
    <location>
        <begin position="21"/>
        <end position="94"/>
    </location>
</feature>
<dbReference type="DNASU" id="10178911"/>
<gene>
    <name evidence="2" type="primary">Dmel\CG42870</name>
    <name evidence="2" type="synonym">lincRNA.828</name>
    <name evidence="2 3" type="ORF">CG42870</name>
    <name evidence="2" type="ORF">Dmel_CG42870</name>
</gene>
<reference evidence="2 4" key="8">
    <citation type="journal article" date="2007" name="Science">
        <title>Sequence finishing and mapping of Drosophila melanogaster heterochromatin.</title>
        <authorList>
            <person name="Hoskins R.A."/>
            <person name="Carlson J.W."/>
            <person name="Kennedy C."/>
            <person name="Acevedo D."/>
            <person name="Evans-Holm M."/>
            <person name="Frise E."/>
            <person name="Wan K.H."/>
            <person name="Park S."/>
            <person name="Mendez-Lago M."/>
            <person name="Rossi F."/>
            <person name="Villasante A."/>
            <person name="Dimitri P."/>
            <person name="Karpen G.H."/>
            <person name="Celniker S.E."/>
        </authorList>
    </citation>
    <scope>NUCLEOTIDE SEQUENCE [LARGE SCALE GENOMIC DNA]</scope>
    <source>
        <strain evidence="4">Berkeley</strain>
    </source>
</reference>
<dbReference type="RefSeq" id="NP_001189265.2">
    <property type="nucleotide sequence ID" value="NM_001202336.2"/>
</dbReference>
<reference evidence="2 4" key="10">
    <citation type="journal article" date="2015" name="G3 (Bethesda)">
        <title>Gene Model Annotations for Drosophila melanogaster: The Rule-Benders.</title>
        <authorList>
            <consortium name="FlyBase Consortium"/>
            <person name="Crosby M.A."/>
            <person name="Gramates L.S."/>
            <person name="Dos Santos G."/>
            <person name="Matthews B.B."/>
            <person name="St Pierre S.E."/>
            <person name="Zhou P."/>
            <person name="Schroeder A.J."/>
            <person name="Falls K."/>
            <person name="Emmert D.B."/>
            <person name="Russo S.M."/>
            <person name="Gelbart W.M."/>
            <person name="null"/>
        </authorList>
    </citation>
    <scope>NUCLEOTIDE SEQUENCE [LARGE SCALE GENOMIC DNA]</scope>
    <source>
        <strain evidence="4">Berkeley</strain>
    </source>
</reference>
<dbReference type="Bgee" id="FBgn0262144">
    <property type="expression patterns" value="Expressed in seminal fluid secreting gland and 11 other cell types or tissues"/>
</dbReference>
<name>A0A0B4JDE5_DROME</name>
<sequence>MKLSIAFNIVIRMLLGMAIAFPTHQFVPHIPYGMDDFYPFLARNSTDVLPLSTNLTQIERLGWADKCVQFRNKCTLAEHCCSLRCLKRIYRCIT</sequence>
<dbReference type="BioGRID-ORCS" id="10178911">
    <property type="hits" value="0 hits in 1 CRISPR screen"/>
</dbReference>
<dbReference type="KEGG" id="dme:Dmel_CG42870"/>
<reference evidence="2 4" key="9">
    <citation type="journal article" date="2015" name="G3 (Bethesda)">
        <title>Gene Model Annotations for Drosophila melanogaster: Impact of High-Throughput Data.</title>
        <authorList>
            <consortium name="FlyBase Consortium"/>
            <person name="Matthews B.B."/>
            <person name="Dos Santos G."/>
            <person name="Crosby M.A."/>
            <person name="Emmert D.B."/>
            <person name="St Pierre S.E."/>
            <person name="Gramates L.S."/>
            <person name="Zhou P."/>
            <person name="Schroeder A.J."/>
            <person name="Falls K."/>
            <person name="Strelets V."/>
            <person name="Russo S.M."/>
            <person name="Gelbart W.M."/>
            <person name="null"/>
        </authorList>
    </citation>
    <scope>NUCLEOTIDE SEQUENCE [LARGE SCALE GENOMIC DNA]</scope>
    <source>
        <strain evidence="4">Berkeley</strain>
    </source>
</reference>
<reference evidence="2 4" key="6">
    <citation type="journal article" date="2005" name="PLoS Comput. Biol.">
        <title>Combined evidence annotation of transposable elements in genome sequences.</title>
        <authorList>
            <person name="Quesneville H."/>
            <person name="Bergman C.M."/>
            <person name="Andrieu O."/>
            <person name="Autard D."/>
            <person name="Nouaud D."/>
            <person name="Ashburner M."/>
            <person name="Anxolabehere D."/>
        </authorList>
    </citation>
    <scope>NUCLEOTIDE SEQUENCE [LARGE SCALE GENOMIC DNA]</scope>
    <source>
        <strain evidence="4">Berkeley</strain>
    </source>
</reference>
<accession>A0A0B4JDE5</accession>